<sequence>MPALSDNMRGALLMIAGMAGFTFGDACIKAIGEAMPLSQILVIRGLFASAFIAALAAALGQLRLHMSRRDWGLVLLRAVAEAGAAFFFLTALRQMPLANATALMQTTPLSVTLASALVFAEPVGWRRWSAIGVGFLGMLLIVRPGTEGFTSASMLALVAVLCVTVRDLATRRTSAAVPSLTVTLVSSLGVMVFAGSWALGQDWVPVTPRLGWLLAGATLFIIGGYSFSVLVMRVGDVGFIAPFRYTGLVWALILGLVIFGDWPHPLTLVGAAVIAGTGLFTLWRERRSRRLQAKTLRT</sequence>
<dbReference type="eggNOG" id="COG0697">
    <property type="taxonomic scope" value="Bacteria"/>
</dbReference>
<feature type="domain" description="EamA" evidence="7">
    <location>
        <begin position="9"/>
        <end position="142"/>
    </location>
</feature>
<evidence type="ECO:0000256" key="4">
    <source>
        <dbReference type="ARBA" id="ARBA00022989"/>
    </source>
</evidence>
<keyword evidence="5 6" id="KW-0472">Membrane</keyword>
<dbReference type="Gene3D" id="1.10.3730.20">
    <property type="match status" value="1"/>
</dbReference>
<dbReference type="InterPro" id="IPR000620">
    <property type="entry name" value="EamA_dom"/>
</dbReference>
<dbReference type="InterPro" id="IPR037185">
    <property type="entry name" value="EmrE-like"/>
</dbReference>
<keyword evidence="9" id="KW-1185">Reference proteome</keyword>
<proteinExistence type="inferred from homology"/>
<keyword evidence="4 6" id="KW-1133">Transmembrane helix</keyword>
<gene>
    <name evidence="8" type="ORF">Salmuc_01512</name>
</gene>
<feature type="transmembrane region" description="Helical" evidence="6">
    <location>
        <begin position="148"/>
        <end position="165"/>
    </location>
</feature>
<organism evidence="8 9">
    <name type="scientific">Salipiger mucosus DSM 16094</name>
    <dbReference type="NCBI Taxonomy" id="1123237"/>
    <lineage>
        <taxon>Bacteria</taxon>
        <taxon>Pseudomonadati</taxon>
        <taxon>Pseudomonadota</taxon>
        <taxon>Alphaproteobacteria</taxon>
        <taxon>Rhodobacterales</taxon>
        <taxon>Roseobacteraceae</taxon>
        <taxon>Salipiger</taxon>
    </lineage>
</organism>
<evidence type="ECO:0000313" key="8">
    <source>
        <dbReference type="EMBL" id="EPX86861.1"/>
    </source>
</evidence>
<dbReference type="PANTHER" id="PTHR22911:SF6">
    <property type="entry name" value="SOLUTE CARRIER FAMILY 35 MEMBER G1"/>
    <property type="match status" value="1"/>
</dbReference>
<feature type="transmembrane region" description="Helical" evidence="6">
    <location>
        <begin position="177"/>
        <end position="198"/>
    </location>
</feature>
<feature type="transmembrane region" description="Helical" evidence="6">
    <location>
        <begin position="266"/>
        <end position="283"/>
    </location>
</feature>
<protein>
    <submittedName>
        <fullName evidence="8">Membrane protein, putative</fullName>
    </submittedName>
</protein>
<dbReference type="Proteomes" id="UP000015347">
    <property type="component" value="Unassembled WGS sequence"/>
</dbReference>
<dbReference type="Pfam" id="PF00892">
    <property type="entry name" value="EamA"/>
    <property type="match status" value="1"/>
</dbReference>
<dbReference type="HOGENOM" id="CLU_032828_2_0_5"/>
<evidence type="ECO:0000256" key="6">
    <source>
        <dbReference type="SAM" id="Phobius"/>
    </source>
</evidence>
<evidence type="ECO:0000259" key="7">
    <source>
        <dbReference type="Pfam" id="PF00892"/>
    </source>
</evidence>
<dbReference type="EMBL" id="APVH01000003">
    <property type="protein sequence ID" value="EPX86861.1"/>
    <property type="molecule type" value="Genomic_DNA"/>
</dbReference>
<feature type="transmembrane region" description="Helical" evidence="6">
    <location>
        <begin position="12"/>
        <end position="31"/>
    </location>
</feature>
<dbReference type="PANTHER" id="PTHR22911">
    <property type="entry name" value="ACYL-MALONYL CONDENSING ENZYME-RELATED"/>
    <property type="match status" value="1"/>
</dbReference>
<evidence type="ECO:0000313" key="9">
    <source>
        <dbReference type="Proteomes" id="UP000015347"/>
    </source>
</evidence>
<evidence type="ECO:0000256" key="2">
    <source>
        <dbReference type="ARBA" id="ARBA00009853"/>
    </source>
</evidence>
<keyword evidence="3 6" id="KW-0812">Transmembrane</keyword>
<evidence type="ECO:0000256" key="1">
    <source>
        <dbReference type="ARBA" id="ARBA00004141"/>
    </source>
</evidence>
<dbReference type="SUPFAM" id="SSF103481">
    <property type="entry name" value="Multidrug resistance efflux transporter EmrE"/>
    <property type="match status" value="2"/>
</dbReference>
<dbReference type="RefSeq" id="WP_020042719.1">
    <property type="nucleotide sequence ID" value="NZ_KE557273.1"/>
</dbReference>
<comment type="caution">
    <text evidence="8">The sequence shown here is derived from an EMBL/GenBank/DDBJ whole genome shotgun (WGS) entry which is preliminary data.</text>
</comment>
<dbReference type="OrthoDB" id="7165334at2"/>
<comment type="subcellular location">
    <subcellularLocation>
        <location evidence="1">Membrane</location>
        <topology evidence="1">Multi-pass membrane protein</topology>
    </subcellularLocation>
</comment>
<name>S9QZN1_9RHOB</name>
<feature type="transmembrane region" description="Helical" evidence="6">
    <location>
        <begin position="37"/>
        <end position="59"/>
    </location>
</feature>
<dbReference type="GO" id="GO:0016020">
    <property type="term" value="C:membrane"/>
    <property type="evidence" value="ECO:0007669"/>
    <property type="project" value="UniProtKB-SubCell"/>
</dbReference>
<evidence type="ECO:0000256" key="3">
    <source>
        <dbReference type="ARBA" id="ARBA00022692"/>
    </source>
</evidence>
<evidence type="ECO:0000256" key="5">
    <source>
        <dbReference type="ARBA" id="ARBA00023136"/>
    </source>
</evidence>
<feature type="transmembrane region" description="Helical" evidence="6">
    <location>
        <begin position="210"/>
        <end position="231"/>
    </location>
</feature>
<comment type="similarity">
    <text evidence="2">Belongs to the drug/metabolite transporter (DMT) superfamily. 10 TMS drug/metabolite exporter (DME) (TC 2.A.7.3) family.</text>
</comment>
<feature type="transmembrane region" description="Helical" evidence="6">
    <location>
        <begin position="71"/>
        <end position="91"/>
    </location>
</feature>
<reference evidence="9" key="1">
    <citation type="journal article" date="2014" name="Stand. Genomic Sci.">
        <title>Genome sequence of the exopolysaccharide-producing Salipiger mucosus type strain (DSM 16094(T)), a moderately halophilic member of the Roseobacter clade.</title>
        <authorList>
            <person name="Riedel T."/>
            <person name="Spring S."/>
            <person name="Fiebig A."/>
            <person name="Petersen J."/>
            <person name="Kyrpides N.C."/>
            <person name="Goker M."/>
            <person name="Klenk H.P."/>
        </authorList>
    </citation>
    <scope>NUCLEOTIDE SEQUENCE [LARGE SCALE GENOMIC DNA]</scope>
    <source>
        <strain evidence="9">DSM 16094</strain>
    </source>
</reference>
<feature type="transmembrane region" description="Helical" evidence="6">
    <location>
        <begin position="97"/>
        <end position="118"/>
    </location>
</feature>
<accession>S9QZN1</accession>
<feature type="transmembrane region" description="Helical" evidence="6">
    <location>
        <begin position="243"/>
        <end position="260"/>
    </location>
</feature>
<dbReference type="STRING" id="1123237.Salmuc_01512"/>
<dbReference type="AlphaFoldDB" id="S9QZN1"/>